<dbReference type="InterPro" id="IPR013455">
    <property type="entry name" value="ABC_transptr_XylG"/>
</dbReference>
<reference evidence="12 13" key="1">
    <citation type="journal article" date="2007" name="J. Bacteriol.">
        <title>The genome sequence of avian pathogenic Escherichia coli strain O1:K1:H7 shares strong similarities with human extraintestinal pathogenic E. coli genomes.</title>
        <authorList>
            <person name="Johnson T.J."/>
            <person name="Kariyawasam S."/>
            <person name="Wannemuehler Y."/>
            <person name="Mangiamele P."/>
            <person name="Johnson S.J."/>
            <person name="Doetkott C."/>
            <person name="Skyberg J.A."/>
            <person name="Lynne A.M."/>
            <person name="Johnson J.R."/>
            <person name="Nolan L.K."/>
        </authorList>
    </citation>
    <scope>NUCLEOTIDE SEQUENCE [LARGE SCALE GENOMIC DNA]</scope>
    <source>
        <strain evidence="12">APEC O1</strain>
    </source>
</reference>
<keyword evidence="3" id="KW-1003">Cell membrane</keyword>
<dbReference type="CDD" id="cd03215">
    <property type="entry name" value="ABC_Carb_Monos_II"/>
    <property type="match status" value="1"/>
</dbReference>
<dbReference type="NCBIfam" id="NF010069">
    <property type="entry name" value="PRK13549.1"/>
    <property type="match status" value="1"/>
</dbReference>
<dbReference type="FunFam" id="3.40.50.300:FF:000127">
    <property type="entry name" value="Ribose import ATP-binding protein RbsA"/>
    <property type="match status" value="1"/>
</dbReference>
<evidence type="ECO:0000256" key="5">
    <source>
        <dbReference type="ARBA" id="ARBA00022597"/>
    </source>
</evidence>
<keyword evidence="13" id="KW-1185">Reference proteome</keyword>
<evidence type="ECO:0000256" key="3">
    <source>
        <dbReference type="ARBA" id="ARBA00022475"/>
    </source>
</evidence>
<dbReference type="Proteomes" id="UP000008216">
    <property type="component" value="Chromosome"/>
</dbReference>
<keyword evidence="8" id="KW-0067">ATP-binding</keyword>
<organism evidence="12 13">
    <name type="scientific">Escherichia coli O1:K1 / APEC</name>
    <dbReference type="NCBI Taxonomy" id="405955"/>
    <lineage>
        <taxon>Bacteria</taxon>
        <taxon>Pseudomonadati</taxon>
        <taxon>Pseudomonadota</taxon>
        <taxon>Gammaproteobacteria</taxon>
        <taxon>Enterobacterales</taxon>
        <taxon>Enterobacteriaceae</taxon>
        <taxon>Escherichia</taxon>
    </lineage>
</organism>
<keyword evidence="4" id="KW-0997">Cell inner membrane</keyword>
<dbReference type="InterPro" id="IPR003593">
    <property type="entry name" value="AAA+_ATPase"/>
</dbReference>
<dbReference type="PANTHER" id="PTHR43790">
    <property type="entry name" value="CARBOHYDRATE TRANSPORT ATP-BINDING PROTEIN MG119-RELATED"/>
    <property type="match status" value="1"/>
</dbReference>
<dbReference type="Pfam" id="PF00005">
    <property type="entry name" value="ABC_tran"/>
    <property type="match status" value="2"/>
</dbReference>
<dbReference type="AlphaFoldDB" id="A0A0H2Z4B2"/>
<sequence length="525" mass="57653">MPRELIGLGGVVMPYLLEMKNITKTFGSVKAIDNVSLRLNAGEIVSLCGENGSGKSTLMKVLCGIYPHGSYEGEIIFAGEEIQASHIRDTERKGIAIIHQELALVKELTVLENIFLGNEITHNGIMDYDLMTLRCQKLLAQVSLSISPDTRVGDLGLGQQQLVEIAKALNKQVRLLILDEPTASLTEQETSVLLDIIRDLQQHGIACIYISHKLNEVKAISDTICVIRDGQHIGTRDAAGMSEDDIITMMVGRELTALYPNEPHTTGDEILRIEHLTAWHPVNRHIKRVNDVSFSLKRGEILGIAGLVGAGRTETIQCLFGVWPGQWEGKIYIDGKQVDIRNCQQAIAQGIAMVPEDRKRDGIVPVMAVGKNITLAALNKFTGGISQLDDAAEQKCILESIQQLKVKTSSSDLAIGRLSGGNQQKAILARCLLLNPRILILDEPTRGIDIGAKYEIYKLINQLVQQGIAVIVISSELPEVLGLSDRVLVMHEGKLKANLINHNLTQEQVMEAALRSEHHVEKQSV</sequence>
<dbReference type="InterPro" id="IPR017871">
    <property type="entry name" value="ABC_transporter-like_CS"/>
</dbReference>
<accession>A0A0H2Z4B2</accession>
<dbReference type="InterPro" id="IPR003439">
    <property type="entry name" value="ABC_transporter-like_ATP-bd"/>
</dbReference>
<keyword evidence="5" id="KW-0762">Sugar transport</keyword>
<keyword evidence="2" id="KW-0813">Transport</keyword>
<evidence type="ECO:0000256" key="7">
    <source>
        <dbReference type="ARBA" id="ARBA00022741"/>
    </source>
</evidence>
<evidence type="ECO:0000256" key="1">
    <source>
        <dbReference type="ARBA" id="ARBA00004417"/>
    </source>
</evidence>
<dbReference type="EMBL" id="CP000468">
    <property type="protein sequence ID" value="ABJ03049.1"/>
    <property type="molecule type" value="Genomic_DNA"/>
</dbReference>
<dbReference type="SMART" id="SM00382">
    <property type="entry name" value="AAA"/>
    <property type="match status" value="2"/>
</dbReference>
<dbReference type="PROSITE" id="PS50893">
    <property type="entry name" value="ABC_TRANSPORTER_2"/>
    <property type="match status" value="2"/>
</dbReference>
<dbReference type="InterPro" id="IPR027417">
    <property type="entry name" value="P-loop_NTPase"/>
</dbReference>
<dbReference type="CDD" id="cd03216">
    <property type="entry name" value="ABC_Carb_Monos_I"/>
    <property type="match status" value="1"/>
</dbReference>
<dbReference type="KEGG" id="ecv:APECO1_2882"/>
<evidence type="ECO:0000313" key="13">
    <source>
        <dbReference type="Proteomes" id="UP000008216"/>
    </source>
</evidence>
<name>A0A0H2Z4B2_ECOK1</name>
<dbReference type="FunFam" id="3.40.50.300:FF:000126">
    <property type="entry name" value="Galactose/methyl galactoside import ATP-binding protein MglA"/>
    <property type="match status" value="1"/>
</dbReference>
<evidence type="ECO:0000256" key="2">
    <source>
        <dbReference type="ARBA" id="ARBA00022448"/>
    </source>
</evidence>
<evidence type="ECO:0000256" key="10">
    <source>
        <dbReference type="ARBA" id="ARBA00023136"/>
    </source>
</evidence>
<dbReference type="GO" id="GO:0016887">
    <property type="term" value="F:ATP hydrolysis activity"/>
    <property type="evidence" value="ECO:0007669"/>
    <property type="project" value="InterPro"/>
</dbReference>
<feature type="domain" description="ABC transporter" evidence="11">
    <location>
        <begin position="17"/>
        <end position="254"/>
    </location>
</feature>
<evidence type="ECO:0000259" key="11">
    <source>
        <dbReference type="PROSITE" id="PS50893"/>
    </source>
</evidence>
<dbReference type="PROSITE" id="PS00211">
    <property type="entry name" value="ABC_TRANSPORTER_1"/>
    <property type="match status" value="1"/>
</dbReference>
<keyword evidence="9" id="KW-1278">Translocase</keyword>
<evidence type="ECO:0000313" key="12">
    <source>
        <dbReference type="EMBL" id="ABJ03049.1"/>
    </source>
</evidence>
<evidence type="ECO:0000256" key="6">
    <source>
        <dbReference type="ARBA" id="ARBA00022737"/>
    </source>
</evidence>
<comment type="subcellular location">
    <subcellularLocation>
        <location evidence="1">Cell inner membrane</location>
        <topology evidence="1">Peripheral membrane protein</topology>
    </subcellularLocation>
</comment>
<evidence type="ECO:0000256" key="9">
    <source>
        <dbReference type="ARBA" id="ARBA00022967"/>
    </source>
</evidence>
<protein>
    <submittedName>
        <fullName evidence="12">ABC-type xylose transport system, ATPase component XylG</fullName>
    </submittedName>
</protein>
<dbReference type="GO" id="GO:0005524">
    <property type="term" value="F:ATP binding"/>
    <property type="evidence" value="ECO:0007669"/>
    <property type="project" value="UniProtKB-KW"/>
</dbReference>
<dbReference type="HOGENOM" id="CLU_000604_92_3_6"/>
<dbReference type="NCBIfam" id="TIGR02633">
    <property type="entry name" value="xylG"/>
    <property type="match status" value="1"/>
</dbReference>
<dbReference type="SUPFAM" id="SSF52540">
    <property type="entry name" value="P-loop containing nucleoside triphosphate hydrolases"/>
    <property type="match status" value="2"/>
</dbReference>
<gene>
    <name evidence="12" type="primary">xylG</name>
    <name evidence="12" type="ORF">APECO1_2882</name>
</gene>
<dbReference type="GO" id="GO:0005886">
    <property type="term" value="C:plasma membrane"/>
    <property type="evidence" value="ECO:0007669"/>
    <property type="project" value="UniProtKB-SubCell"/>
</dbReference>
<dbReference type="InterPro" id="IPR050107">
    <property type="entry name" value="ABC_carbohydrate_import_ATPase"/>
</dbReference>
<dbReference type="Gene3D" id="3.40.50.300">
    <property type="entry name" value="P-loop containing nucleotide triphosphate hydrolases"/>
    <property type="match status" value="2"/>
</dbReference>
<evidence type="ECO:0000256" key="4">
    <source>
        <dbReference type="ARBA" id="ARBA00022519"/>
    </source>
</evidence>
<evidence type="ECO:0000256" key="8">
    <source>
        <dbReference type="ARBA" id="ARBA00022840"/>
    </source>
</evidence>
<dbReference type="PANTHER" id="PTHR43790:SF1">
    <property type="entry name" value="XYLOSE IMPORT ATP-BINDING PROTEIN XYLG"/>
    <property type="match status" value="1"/>
</dbReference>
<proteinExistence type="predicted"/>
<keyword evidence="7" id="KW-0547">Nucleotide-binding</keyword>
<feature type="domain" description="ABC transporter" evidence="11">
    <location>
        <begin position="271"/>
        <end position="517"/>
    </location>
</feature>
<keyword evidence="10" id="KW-0472">Membrane</keyword>
<dbReference type="GO" id="GO:0015614">
    <property type="term" value="F:ABC-type D-xylose transporter activity"/>
    <property type="evidence" value="ECO:0007669"/>
    <property type="project" value="InterPro"/>
</dbReference>
<keyword evidence="6" id="KW-0677">Repeat</keyword>